<name>A0A7M4DJT6_9MICO</name>
<comment type="caution">
    <text evidence="4">The sequence shown here is derived from an EMBL/GenBank/DDBJ whole genome shotgun (WGS) entry which is preliminary data.</text>
</comment>
<proteinExistence type="inferred from homology"/>
<dbReference type="AlphaFoldDB" id="A0A7M4DJT6"/>
<protein>
    <submittedName>
        <fullName evidence="4">Conjugal transfer protein/MT3759</fullName>
    </submittedName>
</protein>
<dbReference type="Proteomes" id="UP000419743">
    <property type="component" value="Unassembled WGS sequence"/>
</dbReference>
<dbReference type="InterPro" id="IPR027417">
    <property type="entry name" value="P-loop_NTPase"/>
</dbReference>
<organism evidence="4 5">
    <name type="scientific">Occultella aeris</name>
    <dbReference type="NCBI Taxonomy" id="2761496"/>
    <lineage>
        <taxon>Bacteria</taxon>
        <taxon>Bacillati</taxon>
        <taxon>Actinomycetota</taxon>
        <taxon>Actinomycetes</taxon>
        <taxon>Micrococcales</taxon>
        <taxon>Ruaniaceae</taxon>
        <taxon>Occultella</taxon>
    </lineage>
</organism>
<dbReference type="Pfam" id="PF00437">
    <property type="entry name" value="T2SSE"/>
    <property type="match status" value="1"/>
</dbReference>
<evidence type="ECO:0000256" key="2">
    <source>
        <dbReference type="SAM" id="MobiDB-lite"/>
    </source>
</evidence>
<keyword evidence="5" id="KW-1185">Reference proteome</keyword>
<gene>
    <name evidence="4" type="ORF">HALOF300_02394</name>
</gene>
<reference evidence="4 5" key="1">
    <citation type="submission" date="2019-11" db="EMBL/GenBank/DDBJ databases">
        <authorList>
            <person name="Criscuolo A."/>
        </authorList>
    </citation>
    <scope>NUCLEOTIDE SEQUENCE [LARGE SCALE GENOMIC DNA]</scope>
    <source>
        <strain evidence="4">CIP111667</strain>
    </source>
</reference>
<dbReference type="EMBL" id="CACRYJ010000034">
    <property type="protein sequence ID" value="VZO37321.1"/>
    <property type="molecule type" value="Genomic_DNA"/>
</dbReference>
<dbReference type="GO" id="GO:0016887">
    <property type="term" value="F:ATP hydrolysis activity"/>
    <property type="evidence" value="ECO:0007669"/>
    <property type="project" value="InterPro"/>
</dbReference>
<evidence type="ECO:0000313" key="4">
    <source>
        <dbReference type="EMBL" id="VZO37321.1"/>
    </source>
</evidence>
<comment type="similarity">
    <text evidence="1">Belongs to the GSP E family.</text>
</comment>
<dbReference type="Gene3D" id="3.30.450.380">
    <property type="match status" value="1"/>
</dbReference>
<dbReference type="PANTHER" id="PTHR30486">
    <property type="entry name" value="TWITCHING MOTILITY PROTEIN PILT"/>
    <property type="match status" value="1"/>
</dbReference>
<dbReference type="Gene3D" id="3.40.50.300">
    <property type="entry name" value="P-loop containing nucleotide triphosphate hydrolases"/>
    <property type="match status" value="1"/>
</dbReference>
<dbReference type="InterPro" id="IPR001482">
    <property type="entry name" value="T2SS/T4SS_dom"/>
</dbReference>
<dbReference type="PANTHER" id="PTHR30486:SF6">
    <property type="entry name" value="TYPE IV PILUS RETRACTATION ATPASE PILT"/>
    <property type="match status" value="1"/>
</dbReference>
<dbReference type="SUPFAM" id="SSF52540">
    <property type="entry name" value="P-loop containing nucleoside triphosphate hydrolases"/>
    <property type="match status" value="1"/>
</dbReference>
<feature type="region of interest" description="Disordered" evidence="2">
    <location>
        <begin position="1"/>
        <end position="46"/>
    </location>
</feature>
<dbReference type="RefSeq" id="WP_156741153.1">
    <property type="nucleotide sequence ID" value="NZ_CACRYJ010000034.1"/>
</dbReference>
<evidence type="ECO:0000259" key="3">
    <source>
        <dbReference type="Pfam" id="PF00437"/>
    </source>
</evidence>
<dbReference type="CDD" id="cd01130">
    <property type="entry name" value="VirB11-like_ATPase"/>
    <property type="match status" value="1"/>
</dbReference>
<sequence>MSTASPPQQERRSLSELPLLKPPANVQPVAIPATSTEPERPGVEGAAGGHRLYARAGNGHLDAAATPRGVGGGESFWQEVEALRAQVSTALAGHEAALRGDEDTQREIGRSLLASHLREHQGALMREGHQRWDPDYADALNKAVMAALFGLGRLEPLVEADTVENVEITGCDQVLVLHSDGRRERAAPVAESDERLIRDLAFLASRRSASGERSFTRANPMLSLSLPPDLRLQASAFITPRPKVVIRKDRLPAIDLAGLRDLGELDEVIYDFLSAAVRAHKSIVVSGRGQGSGKTTLLRALIGQMDPWESIVTAEDIDELRIHQVPERHHRVTSFVARPGTGEVGVDGRSAGEYTLNEVVYGALRFNADRVVVGEVRGSEVIPMFKAMQMGNGSFSTIHANSARDVVERLVTCAVEDASVTEIFAYRQVYQHIDLIVFLDATYDPVTGQRYRFISQIIEVTAPDDVATAPYAVNEVFMPGPDRRAVPTGVSPTFTAELNAHGFQTRDLSGPGAWPTGGSMP</sequence>
<dbReference type="InterPro" id="IPR050921">
    <property type="entry name" value="T4SS_GSP_E_ATPase"/>
</dbReference>
<evidence type="ECO:0000313" key="5">
    <source>
        <dbReference type="Proteomes" id="UP000419743"/>
    </source>
</evidence>
<evidence type="ECO:0000256" key="1">
    <source>
        <dbReference type="ARBA" id="ARBA00006611"/>
    </source>
</evidence>
<accession>A0A7M4DJT6</accession>
<feature type="domain" description="Bacterial type II secretion system protein E" evidence="3">
    <location>
        <begin position="239"/>
        <end position="420"/>
    </location>
</feature>